<dbReference type="Gene3D" id="2.40.50.40">
    <property type="match status" value="1"/>
</dbReference>
<comment type="caution">
    <text evidence="3">The sequence shown here is derived from an EMBL/GenBank/DDBJ whole genome shotgun (WGS) entry which is preliminary data.</text>
</comment>
<name>A0A8H5JCP1_9HYPO</name>
<evidence type="ECO:0000256" key="1">
    <source>
        <dbReference type="ARBA" id="ARBA00011353"/>
    </source>
</evidence>
<gene>
    <name evidence="3" type="ORF">FMEXI_2853</name>
</gene>
<dbReference type="Proteomes" id="UP000522262">
    <property type="component" value="Unassembled WGS sequence"/>
</dbReference>
<comment type="subunit">
    <text evidence="1">Component of the NuA4 histone acetyltransferase complex.</text>
</comment>
<dbReference type="InterPro" id="IPR000953">
    <property type="entry name" value="Chromo/chromo_shadow_dom"/>
</dbReference>
<sequence>MSFYRTTTKSSATTGSHSCSEDVEDKMILDLQSTIRTSTLSNSKNCEGFDEQSPSKALLTYFRLSSIGEELYFLKAIRITSHILARRIHTVWFTVEWNDGEESWEPEYALQRLQPGLVYTYWNAKEGGRTGATKFDLYHVFAILDHGSRINHSGKRTRKHFYKIQWVGYDEKDHSWEPASKVKILVPWMKEEYDEMHGL</sequence>
<evidence type="ECO:0000313" key="4">
    <source>
        <dbReference type="Proteomes" id="UP000522262"/>
    </source>
</evidence>
<dbReference type="InterPro" id="IPR016197">
    <property type="entry name" value="Chromo-like_dom_sf"/>
</dbReference>
<dbReference type="EMBL" id="JAAOAM010000059">
    <property type="protein sequence ID" value="KAF5552702.1"/>
    <property type="molecule type" value="Genomic_DNA"/>
</dbReference>
<dbReference type="Pfam" id="PF00385">
    <property type="entry name" value="Chromo"/>
    <property type="match status" value="1"/>
</dbReference>
<organism evidence="3 4">
    <name type="scientific">Fusarium mexicanum</name>
    <dbReference type="NCBI Taxonomy" id="751941"/>
    <lineage>
        <taxon>Eukaryota</taxon>
        <taxon>Fungi</taxon>
        <taxon>Dikarya</taxon>
        <taxon>Ascomycota</taxon>
        <taxon>Pezizomycotina</taxon>
        <taxon>Sordariomycetes</taxon>
        <taxon>Hypocreomycetidae</taxon>
        <taxon>Hypocreales</taxon>
        <taxon>Nectriaceae</taxon>
        <taxon>Fusarium</taxon>
        <taxon>Fusarium fujikuroi species complex</taxon>
    </lineage>
</organism>
<dbReference type="CDD" id="cd00024">
    <property type="entry name" value="CD_CSD"/>
    <property type="match status" value="1"/>
</dbReference>
<keyword evidence="4" id="KW-1185">Reference proteome</keyword>
<proteinExistence type="predicted"/>
<reference evidence="3 4" key="1">
    <citation type="submission" date="2020-05" db="EMBL/GenBank/DDBJ databases">
        <title>Identification and distribution of gene clusters putatively required for synthesis of sphingolipid metabolism inhibitors in phylogenetically diverse species of the filamentous fungus Fusarium.</title>
        <authorList>
            <person name="Kim H.-S."/>
            <person name="Busman M."/>
            <person name="Brown D.W."/>
            <person name="Divon H."/>
            <person name="Uhlig S."/>
            <person name="Proctor R.H."/>
        </authorList>
    </citation>
    <scope>NUCLEOTIDE SEQUENCE [LARGE SCALE GENOMIC DNA]</scope>
    <source>
        <strain evidence="3 4">NRRL 53147</strain>
    </source>
</reference>
<dbReference type="SUPFAM" id="SSF54160">
    <property type="entry name" value="Chromo domain-like"/>
    <property type="match status" value="1"/>
</dbReference>
<dbReference type="PROSITE" id="PS50013">
    <property type="entry name" value="CHROMO_2"/>
    <property type="match status" value="1"/>
</dbReference>
<dbReference type="GO" id="GO:0006338">
    <property type="term" value="P:chromatin remodeling"/>
    <property type="evidence" value="ECO:0007669"/>
    <property type="project" value="UniProtKB-ARBA"/>
</dbReference>
<accession>A0A8H5JCP1</accession>
<dbReference type="AlphaFoldDB" id="A0A8H5JCP1"/>
<dbReference type="InterPro" id="IPR023780">
    <property type="entry name" value="Chromo_domain"/>
</dbReference>
<evidence type="ECO:0000259" key="2">
    <source>
        <dbReference type="PROSITE" id="PS50013"/>
    </source>
</evidence>
<protein>
    <recommendedName>
        <fullName evidence="2">Chromo domain-containing protein</fullName>
    </recommendedName>
</protein>
<feature type="domain" description="Chromo" evidence="2">
    <location>
        <begin position="138"/>
        <end position="199"/>
    </location>
</feature>
<evidence type="ECO:0000313" key="3">
    <source>
        <dbReference type="EMBL" id="KAF5552702.1"/>
    </source>
</evidence>